<protein>
    <submittedName>
        <fullName evidence="2">Uncharacterized protein</fullName>
    </submittedName>
</protein>
<evidence type="ECO:0000313" key="3">
    <source>
        <dbReference type="Proteomes" id="UP000230869"/>
    </source>
</evidence>
<keyword evidence="1" id="KW-1133">Transmembrane helix</keyword>
<comment type="caution">
    <text evidence="2">The sequence shown here is derived from an EMBL/GenBank/DDBJ whole genome shotgun (WGS) entry which is preliminary data.</text>
</comment>
<feature type="transmembrane region" description="Helical" evidence="1">
    <location>
        <begin position="6"/>
        <end position="26"/>
    </location>
</feature>
<accession>A0A2M6K9W4</accession>
<gene>
    <name evidence="2" type="ORF">COV49_01230</name>
</gene>
<organism evidence="2 3">
    <name type="scientific">Candidatus Falkowbacteria bacterium CG11_big_fil_rev_8_21_14_0_20_39_10</name>
    <dbReference type="NCBI Taxonomy" id="1974570"/>
    <lineage>
        <taxon>Bacteria</taxon>
        <taxon>Candidatus Falkowiibacteriota</taxon>
    </lineage>
</organism>
<name>A0A2M6K9W4_9BACT</name>
<feature type="transmembrane region" description="Helical" evidence="1">
    <location>
        <begin position="38"/>
        <end position="57"/>
    </location>
</feature>
<keyword evidence="1" id="KW-0812">Transmembrane</keyword>
<evidence type="ECO:0000313" key="2">
    <source>
        <dbReference type="EMBL" id="PIR13752.1"/>
    </source>
</evidence>
<reference evidence="2 3" key="1">
    <citation type="submission" date="2017-09" db="EMBL/GenBank/DDBJ databases">
        <title>Depth-based differentiation of microbial function through sediment-hosted aquifers and enrichment of novel symbionts in the deep terrestrial subsurface.</title>
        <authorList>
            <person name="Probst A.J."/>
            <person name="Ladd B."/>
            <person name="Jarett J.K."/>
            <person name="Geller-Mcgrath D.E."/>
            <person name="Sieber C.M."/>
            <person name="Emerson J.B."/>
            <person name="Anantharaman K."/>
            <person name="Thomas B.C."/>
            <person name="Malmstrom R."/>
            <person name="Stieglmeier M."/>
            <person name="Klingl A."/>
            <person name="Woyke T."/>
            <person name="Ryan C.M."/>
            <person name="Banfield J.F."/>
        </authorList>
    </citation>
    <scope>NUCLEOTIDE SEQUENCE [LARGE SCALE GENOMIC DNA]</scope>
    <source>
        <strain evidence="2">CG11_big_fil_rev_8_21_14_0_20_39_10</strain>
    </source>
</reference>
<proteinExistence type="predicted"/>
<sequence length="78" mass="8472">MFKKGIVVTGIFIASTVLQLISQIIITRVFGASFELDVFLAAVAIPAIVVTVIYGTFNDAFLPLFGEKKTNDPEHADQ</sequence>
<dbReference type="Proteomes" id="UP000230869">
    <property type="component" value="Unassembled WGS sequence"/>
</dbReference>
<evidence type="ECO:0000256" key="1">
    <source>
        <dbReference type="SAM" id="Phobius"/>
    </source>
</evidence>
<keyword evidence="1" id="KW-0472">Membrane</keyword>
<dbReference type="AlphaFoldDB" id="A0A2M6K9W4"/>
<dbReference type="EMBL" id="PCWW01000021">
    <property type="protein sequence ID" value="PIR13752.1"/>
    <property type="molecule type" value="Genomic_DNA"/>
</dbReference>
<feature type="non-terminal residue" evidence="2">
    <location>
        <position position="78"/>
    </location>
</feature>